<sequence>MIVEERLDLCWLDKVVLLETPKGFVLFNIKSKILNAPKNVWSWFAHRETAEHVGISESTMHAFVSCMFIWFSSIVLVAPRID</sequence>
<dbReference type="Gramene" id="PVH34534">
    <property type="protein sequence ID" value="PVH34534"/>
    <property type="gene ID" value="PAHAL_8G240700"/>
</dbReference>
<proteinExistence type="predicted"/>
<dbReference type="AlphaFoldDB" id="A0A2T8IA36"/>
<name>A0A2T8IA36_9POAL</name>
<evidence type="ECO:0000313" key="1">
    <source>
        <dbReference type="EMBL" id="PVH34534.1"/>
    </source>
</evidence>
<dbReference type="Proteomes" id="UP000243499">
    <property type="component" value="Chromosome 8"/>
</dbReference>
<gene>
    <name evidence="1" type="ORF">PAHAL_8G240700</name>
</gene>
<organism evidence="1">
    <name type="scientific">Panicum hallii</name>
    <dbReference type="NCBI Taxonomy" id="206008"/>
    <lineage>
        <taxon>Eukaryota</taxon>
        <taxon>Viridiplantae</taxon>
        <taxon>Streptophyta</taxon>
        <taxon>Embryophyta</taxon>
        <taxon>Tracheophyta</taxon>
        <taxon>Spermatophyta</taxon>
        <taxon>Magnoliopsida</taxon>
        <taxon>Liliopsida</taxon>
        <taxon>Poales</taxon>
        <taxon>Poaceae</taxon>
        <taxon>PACMAD clade</taxon>
        <taxon>Panicoideae</taxon>
        <taxon>Panicodae</taxon>
        <taxon>Paniceae</taxon>
        <taxon>Panicinae</taxon>
        <taxon>Panicum</taxon>
        <taxon>Panicum sect. Panicum</taxon>
    </lineage>
</organism>
<accession>A0A2T8IA36</accession>
<protein>
    <submittedName>
        <fullName evidence="1">Uncharacterized protein</fullName>
    </submittedName>
</protein>
<dbReference type="EMBL" id="CM008053">
    <property type="protein sequence ID" value="PVH34534.1"/>
    <property type="molecule type" value="Genomic_DNA"/>
</dbReference>
<reference evidence="1" key="1">
    <citation type="submission" date="2018-04" db="EMBL/GenBank/DDBJ databases">
        <title>WGS assembly of Panicum hallii.</title>
        <authorList>
            <person name="Lovell J."/>
            <person name="Jenkins J."/>
            <person name="Lowry D."/>
            <person name="Mamidi S."/>
            <person name="Sreedasyam A."/>
            <person name="Weng X."/>
            <person name="Barry K."/>
            <person name="Bonette J."/>
            <person name="Campitelli B."/>
            <person name="Daum C."/>
            <person name="Gordon S."/>
            <person name="Gould B."/>
            <person name="Lipzen A."/>
            <person name="Macqueen A."/>
            <person name="Palacio-Mejia J."/>
            <person name="Plott C."/>
            <person name="Shakirov E."/>
            <person name="Shu S."/>
            <person name="Yoshinaga Y."/>
            <person name="Zane M."/>
            <person name="Rokhsar D."/>
            <person name="Grimwood J."/>
            <person name="Schmutz J."/>
            <person name="Juenger T."/>
        </authorList>
    </citation>
    <scope>NUCLEOTIDE SEQUENCE [LARGE SCALE GENOMIC DNA]</scope>
    <source>
        <strain evidence="1">FIL2</strain>
    </source>
</reference>